<dbReference type="KEGG" id="svl:Strvi_3463"/>
<dbReference type="EMBL" id="CP002994">
    <property type="protein sequence ID" value="AEM83136.1"/>
    <property type="molecule type" value="Genomic_DNA"/>
</dbReference>
<organism evidence="1 2">
    <name type="scientific">Streptomyces violaceusniger (strain Tu 4113)</name>
    <dbReference type="NCBI Taxonomy" id="653045"/>
    <lineage>
        <taxon>Bacteria</taxon>
        <taxon>Bacillati</taxon>
        <taxon>Actinomycetota</taxon>
        <taxon>Actinomycetes</taxon>
        <taxon>Kitasatosporales</taxon>
        <taxon>Streptomycetaceae</taxon>
        <taxon>Streptomyces</taxon>
        <taxon>Streptomyces violaceusniger group</taxon>
    </lineage>
</organism>
<evidence type="ECO:0000313" key="1">
    <source>
        <dbReference type="EMBL" id="AEM83136.1"/>
    </source>
</evidence>
<dbReference type="HOGENOM" id="CLU_3066904_0_0_11"/>
<dbReference type="Proteomes" id="UP000008703">
    <property type="component" value="Chromosome"/>
</dbReference>
<name>G2NZ93_STRV4</name>
<sequence length="53" mass="5703">MGGGRVVGVQIVTAWREGMTSVDLPPVYRDIVDVIDDAPEPVQAKQTVPRIGL</sequence>
<proteinExistence type="predicted"/>
<reference evidence="1" key="1">
    <citation type="submission" date="2011-08" db="EMBL/GenBank/DDBJ databases">
        <title>Complete sequence of chromosome of Streptomyces violaceusniger Tu 4113.</title>
        <authorList>
            <consortium name="US DOE Joint Genome Institute"/>
            <person name="Lucas S."/>
            <person name="Han J."/>
            <person name="Lapidus A."/>
            <person name="Cheng J.-F."/>
            <person name="Goodwin L."/>
            <person name="Pitluck S."/>
            <person name="Peters L."/>
            <person name="Ivanova N."/>
            <person name="Daligault H."/>
            <person name="Detter J.C."/>
            <person name="Han C."/>
            <person name="Tapia R."/>
            <person name="Land M."/>
            <person name="Hauser L."/>
            <person name="Kyrpides N."/>
            <person name="Ivanova N."/>
            <person name="Pagani I."/>
            <person name="Hagen A."/>
            <person name="Katz L."/>
            <person name="Fiedler H.-P."/>
            <person name="Keasling J."/>
            <person name="Fortman J."/>
            <person name="Woyke T."/>
        </authorList>
    </citation>
    <scope>NUCLEOTIDE SEQUENCE [LARGE SCALE GENOMIC DNA]</scope>
    <source>
        <strain evidence="1">Tu 4113</strain>
    </source>
</reference>
<evidence type="ECO:0000313" key="2">
    <source>
        <dbReference type="Proteomes" id="UP000008703"/>
    </source>
</evidence>
<gene>
    <name evidence="1" type="ORF">Strvi_3463</name>
</gene>
<dbReference type="AlphaFoldDB" id="G2NZ93"/>
<protein>
    <submittedName>
        <fullName evidence="1">Uncharacterized protein</fullName>
    </submittedName>
</protein>
<accession>G2NZ93</accession>
<keyword evidence="2" id="KW-1185">Reference proteome</keyword>